<dbReference type="OrthoDB" id="9795692at2"/>
<dbReference type="Proteomes" id="UP000295122">
    <property type="component" value="Unassembled WGS sequence"/>
</dbReference>
<evidence type="ECO:0000313" key="5">
    <source>
        <dbReference type="Proteomes" id="UP000295122"/>
    </source>
</evidence>
<evidence type="ECO:0000313" key="4">
    <source>
        <dbReference type="EMBL" id="TDR87334.1"/>
    </source>
</evidence>
<proteinExistence type="predicted"/>
<dbReference type="InterPro" id="IPR013024">
    <property type="entry name" value="GGCT-like"/>
</dbReference>
<dbReference type="SUPFAM" id="SSF110857">
    <property type="entry name" value="Gamma-glutamyl cyclotransferase-like"/>
    <property type="match status" value="1"/>
</dbReference>
<dbReference type="InterPro" id="IPR006840">
    <property type="entry name" value="ChaC"/>
</dbReference>
<dbReference type="GO" id="GO:0061928">
    <property type="term" value="F:glutathione specific gamma-glutamylcyclotransferase activity"/>
    <property type="evidence" value="ECO:0007669"/>
    <property type="project" value="UniProtKB-EC"/>
</dbReference>
<dbReference type="PANTHER" id="PTHR12192:SF2">
    <property type="entry name" value="GLUTATHIONE-SPECIFIC GAMMA-GLUTAMYLCYCLOTRANSFERASE 2"/>
    <property type="match status" value="1"/>
</dbReference>
<keyword evidence="5" id="KW-1185">Reference proteome</keyword>
<evidence type="ECO:0000256" key="2">
    <source>
        <dbReference type="ARBA" id="ARBA00023239"/>
    </source>
</evidence>
<reference evidence="4 5" key="1">
    <citation type="submission" date="2019-03" db="EMBL/GenBank/DDBJ databases">
        <title>Genomic Encyclopedia of Type Strains, Phase IV (KMG-IV): sequencing the most valuable type-strain genomes for metagenomic binning, comparative biology and taxonomic classification.</title>
        <authorList>
            <person name="Goeker M."/>
        </authorList>
    </citation>
    <scope>NUCLEOTIDE SEQUENCE [LARGE SCALE GENOMIC DNA]</scope>
    <source>
        <strain evidence="4 5">DSM 25903</strain>
    </source>
</reference>
<dbReference type="CDD" id="cd06661">
    <property type="entry name" value="GGCT_like"/>
    <property type="match status" value="1"/>
</dbReference>
<gene>
    <name evidence="4" type="ORF">EV668_4415</name>
</gene>
<dbReference type="EC" id="4.3.2.7" evidence="1"/>
<accession>A0A4R7BP61</accession>
<feature type="region of interest" description="Disordered" evidence="3">
    <location>
        <begin position="1"/>
        <end position="21"/>
    </location>
</feature>
<keyword evidence="2" id="KW-0456">Lyase</keyword>
<sequence>MYGAQAAEGAGSVSDGGSQTGREGFVITRERLLSGAHLAAIRKRAAPDFPIRSDEEIEASLDEALAGHAQGEDLWVFGYGSLMWNPAFLYDEQRLGTIRGWHRRFCLNLTRGRGSPDCPGLMLALDRGGACRGMAFRIAAQQARDELRLVWRREMLSGSYLARWVRVATEAGPVRAVTFVVNPDHARYIGFMDEAEAAERIRRASGELGSCLDYFDRTVASLQAFGLRDAALERIARAITRD</sequence>
<protein>
    <recommendedName>
        <fullName evidence="1">glutathione-specific gamma-glutamylcyclotransferase</fullName>
        <ecNumber evidence="1">4.3.2.7</ecNumber>
    </recommendedName>
</protein>
<name>A0A4R7BP61_9HYPH</name>
<dbReference type="PANTHER" id="PTHR12192">
    <property type="entry name" value="CATION TRANSPORT PROTEIN CHAC-RELATED"/>
    <property type="match status" value="1"/>
</dbReference>
<evidence type="ECO:0000256" key="1">
    <source>
        <dbReference type="ARBA" id="ARBA00012344"/>
    </source>
</evidence>
<dbReference type="EMBL" id="SNZR01000016">
    <property type="protein sequence ID" value="TDR87334.1"/>
    <property type="molecule type" value="Genomic_DNA"/>
</dbReference>
<dbReference type="GO" id="GO:0006751">
    <property type="term" value="P:glutathione catabolic process"/>
    <property type="evidence" value="ECO:0007669"/>
    <property type="project" value="InterPro"/>
</dbReference>
<dbReference type="AlphaFoldDB" id="A0A4R7BP61"/>
<dbReference type="InterPro" id="IPR036568">
    <property type="entry name" value="GGCT-like_sf"/>
</dbReference>
<organism evidence="4 5">
    <name type="scientific">Enterovirga rhinocerotis</name>
    <dbReference type="NCBI Taxonomy" id="1339210"/>
    <lineage>
        <taxon>Bacteria</taxon>
        <taxon>Pseudomonadati</taxon>
        <taxon>Pseudomonadota</taxon>
        <taxon>Alphaproteobacteria</taxon>
        <taxon>Hyphomicrobiales</taxon>
        <taxon>Methylobacteriaceae</taxon>
        <taxon>Enterovirga</taxon>
    </lineage>
</organism>
<dbReference type="GO" id="GO:0005737">
    <property type="term" value="C:cytoplasm"/>
    <property type="evidence" value="ECO:0007669"/>
    <property type="project" value="TreeGrafter"/>
</dbReference>
<dbReference type="Pfam" id="PF04752">
    <property type="entry name" value="ChaC"/>
    <property type="match status" value="1"/>
</dbReference>
<dbReference type="Gene3D" id="3.10.490.10">
    <property type="entry name" value="Gamma-glutamyl cyclotransferase-like"/>
    <property type="match status" value="1"/>
</dbReference>
<evidence type="ECO:0000256" key="3">
    <source>
        <dbReference type="SAM" id="MobiDB-lite"/>
    </source>
</evidence>
<comment type="caution">
    <text evidence="4">The sequence shown here is derived from an EMBL/GenBank/DDBJ whole genome shotgun (WGS) entry which is preliminary data.</text>
</comment>